<dbReference type="InterPro" id="IPR049337">
    <property type="entry name" value="TOR1A_C"/>
</dbReference>
<dbReference type="PANTHER" id="PTHR10760">
    <property type="entry name" value="TORSIN"/>
    <property type="match status" value="1"/>
</dbReference>
<comment type="caution">
    <text evidence="2">The sequence shown here is derived from an EMBL/GenBank/DDBJ whole genome shotgun (WGS) entry which is preliminary data.</text>
</comment>
<dbReference type="AlphaFoldDB" id="A0A8B6E863"/>
<dbReference type="EMBL" id="UYJE01004704">
    <property type="protein sequence ID" value="VDI30582.1"/>
    <property type="molecule type" value="Genomic_DNA"/>
</dbReference>
<evidence type="ECO:0000259" key="1">
    <source>
        <dbReference type="Pfam" id="PF21376"/>
    </source>
</evidence>
<dbReference type="OrthoDB" id="19623at2759"/>
<dbReference type="GO" id="GO:0005737">
    <property type="term" value="C:cytoplasm"/>
    <property type="evidence" value="ECO:0007669"/>
    <property type="project" value="UniProtKB-ARBA"/>
</dbReference>
<feature type="domain" description="Torsin-1A C-terminal" evidence="1">
    <location>
        <begin position="34"/>
        <end position="88"/>
    </location>
</feature>
<keyword evidence="3" id="KW-1185">Reference proteome</keyword>
<proteinExistence type="predicted"/>
<evidence type="ECO:0000313" key="3">
    <source>
        <dbReference type="Proteomes" id="UP000596742"/>
    </source>
</evidence>
<organism evidence="2 3">
    <name type="scientific">Mytilus galloprovincialis</name>
    <name type="common">Mediterranean mussel</name>
    <dbReference type="NCBI Taxonomy" id="29158"/>
    <lineage>
        <taxon>Eukaryota</taxon>
        <taxon>Metazoa</taxon>
        <taxon>Spiralia</taxon>
        <taxon>Lophotrochozoa</taxon>
        <taxon>Mollusca</taxon>
        <taxon>Bivalvia</taxon>
        <taxon>Autobranchia</taxon>
        <taxon>Pteriomorphia</taxon>
        <taxon>Mytilida</taxon>
        <taxon>Mytiloidea</taxon>
        <taxon>Mytilidae</taxon>
        <taxon>Mytilinae</taxon>
        <taxon>Mytilus</taxon>
    </lineage>
</organism>
<evidence type="ECO:0000313" key="2">
    <source>
        <dbReference type="EMBL" id="VDI30582.1"/>
    </source>
</evidence>
<gene>
    <name evidence="2" type="ORF">MGAL_10B042501</name>
</gene>
<dbReference type="Proteomes" id="UP000596742">
    <property type="component" value="Unassembled WGS sequence"/>
</dbReference>
<reference evidence="2" key="1">
    <citation type="submission" date="2018-11" db="EMBL/GenBank/DDBJ databases">
        <authorList>
            <person name="Alioto T."/>
            <person name="Alioto T."/>
        </authorList>
    </citation>
    <scope>NUCLEOTIDE SEQUENCE</scope>
</reference>
<dbReference type="GO" id="GO:0005524">
    <property type="term" value="F:ATP binding"/>
    <property type="evidence" value="ECO:0007669"/>
    <property type="project" value="InterPro"/>
</dbReference>
<dbReference type="InterPro" id="IPR010448">
    <property type="entry name" value="Torsin"/>
</dbReference>
<dbReference type="Pfam" id="PF21376">
    <property type="entry name" value="TOR1A_C"/>
    <property type="match status" value="1"/>
</dbReference>
<sequence length="95" mass="10784">MEDLIKTNANSEGFSKSSLFSGHQIAAHISFLPLEKQHVKECIRDQLRDKGYEATEKNIESIMQQLIFTPEDNPIFCTTGCKRVADKIVLVMNKN</sequence>
<accession>A0A8B6E863</accession>
<protein>
    <recommendedName>
        <fullName evidence="1">Torsin-1A C-terminal domain-containing protein</fullName>
    </recommendedName>
</protein>
<name>A0A8B6E863_MYTGA</name>
<dbReference type="GO" id="GO:0016887">
    <property type="term" value="F:ATP hydrolysis activity"/>
    <property type="evidence" value="ECO:0007669"/>
    <property type="project" value="InterPro"/>
</dbReference>
<dbReference type="PANTHER" id="PTHR10760:SF2">
    <property type="entry name" value="LD13476P-RELATED"/>
    <property type="match status" value="1"/>
</dbReference>